<feature type="region of interest" description="Disordered" evidence="1">
    <location>
        <begin position="252"/>
        <end position="368"/>
    </location>
</feature>
<organism evidence="2 3">
    <name type="scientific">Penicillium camemberti (strain FM 013)</name>
    <dbReference type="NCBI Taxonomy" id="1429867"/>
    <lineage>
        <taxon>Eukaryota</taxon>
        <taxon>Fungi</taxon>
        <taxon>Dikarya</taxon>
        <taxon>Ascomycota</taxon>
        <taxon>Pezizomycotina</taxon>
        <taxon>Eurotiomycetes</taxon>
        <taxon>Eurotiomycetidae</taxon>
        <taxon>Eurotiales</taxon>
        <taxon>Aspergillaceae</taxon>
        <taxon>Penicillium</taxon>
    </lineage>
</organism>
<keyword evidence="3" id="KW-1185">Reference proteome</keyword>
<protein>
    <submittedName>
        <fullName evidence="2">Str. FM013</fullName>
    </submittedName>
</protein>
<feature type="compositionally biased region" description="Basic and acidic residues" evidence="1">
    <location>
        <begin position="181"/>
        <end position="201"/>
    </location>
</feature>
<evidence type="ECO:0000313" key="2">
    <source>
        <dbReference type="EMBL" id="CRL30224.1"/>
    </source>
</evidence>
<reference evidence="2 3" key="1">
    <citation type="journal article" date="2014" name="Nat. Commun.">
        <title>Multiple recent horizontal transfers of a large genomic region in cheese making fungi.</title>
        <authorList>
            <person name="Cheeseman K."/>
            <person name="Ropars J."/>
            <person name="Renault P."/>
            <person name="Dupont J."/>
            <person name="Gouzy J."/>
            <person name="Branca A."/>
            <person name="Abraham A.L."/>
            <person name="Ceppi M."/>
            <person name="Conseiller E."/>
            <person name="Debuchy R."/>
            <person name="Malagnac F."/>
            <person name="Goarin A."/>
            <person name="Silar P."/>
            <person name="Lacoste S."/>
            <person name="Sallet E."/>
            <person name="Bensimon A."/>
            <person name="Giraud T."/>
            <person name="Brygoo Y."/>
        </authorList>
    </citation>
    <scope>NUCLEOTIDE SEQUENCE [LARGE SCALE GENOMIC DNA]</scope>
    <source>
        <strain evidence="3">FM 013</strain>
    </source>
</reference>
<dbReference type="Proteomes" id="UP000053732">
    <property type="component" value="Unassembled WGS sequence"/>
</dbReference>
<sequence>MPEIARISILMSSGKELSFNKMLLFVDDLKAHCERDFGVAYLPRESPIQGRCPARGCLEEIKHLKKPHRSAHIHNCIRLIRPSYCPFCLWDMDLDAEDRLYQWSKSGNLKQHIEEKHMLGDQGSGAKPTCGCGQAFADERGLRHHLHDTHKLNKAIWLNPKLPRKRKRTCKVEPQVSSMELEERPKRRRERYYSSELRDTSSESSRSSSVISYFSATDSSLTSPPTTPGSDVIDPAILKPIGLNMEDGCQPYNQVPIQLDSPDLSMDEPETKKEPFTCPKLAKRSSEDCAGNEASERPSKALRPDSLISPSDQRPKPRREEHHNTLAGSNNKALCGDQAGVPLTRAKSRPQPPLNNPGGSSTRKARQKLNTQEKRKLLELKGQKMTLRQIGPLFADIDTTFLRQSWEDMELPQRCTRSRANRTDRRVYAR</sequence>
<proteinExistence type="predicted"/>
<gene>
    <name evidence="2" type="ORF">PCAMFM013_S046g000028</name>
</gene>
<accession>A0A0G4PVL8</accession>
<dbReference type="EMBL" id="HG793179">
    <property type="protein sequence ID" value="CRL30224.1"/>
    <property type="molecule type" value="Genomic_DNA"/>
</dbReference>
<dbReference type="STRING" id="1429867.A0A0G4PVL8"/>
<evidence type="ECO:0000256" key="1">
    <source>
        <dbReference type="SAM" id="MobiDB-lite"/>
    </source>
</evidence>
<feature type="compositionally biased region" description="Basic and acidic residues" evidence="1">
    <location>
        <begin position="313"/>
        <end position="324"/>
    </location>
</feature>
<dbReference type="PANTHER" id="PTHR37535">
    <property type="entry name" value="FLUG DOMAIN PROTEIN"/>
    <property type="match status" value="1"/>
</dbReference>
<evidence type="ECO:0000313" key="3">
    <source>
        <dbReference type="Proteomes" id="UP000053732"/>
    </source>
</evidence>
<dbReference type="PANTHER" id="PTHR37535:SF3">
    <property type="entry name" value="FLUG DOMAIN-CONTAINING PROTEIN"/>
    <property type="match status" value="1"/>
</dbReference>
<name>A0A0G4PVL8_PENC3</name>
<feature type="compositionally biased region" description="Basic and acidic residues" evidence="1">
    <location>
        <begin position="294"/>
        <end position="303"/>
    </location>
</feature>
<feature type="region of interest" description="Disordered" evidence="1">
    <location>
        <begin position="168"/>
        <end position="208"/>
    </location>
</feature>
<dbReference type="AlphaFoldDB" id="A0A0G4PVL8"/>